<proteinExistence type="predicted"/>
<evidence type="ECO:0000313" key="2">
    <source>
        <dbReference type="Proteomes" id="UP000606974"/>
    </source>
</evidence>
<keyword evidence="2" id="KW-1185">Reference proteome</keyword>
<evidence type="ECO:0000313" key="1">
    <source>
        <dbReference type="EMBL" id="KAF7503240.1"/>
    </source>
</evidence>
<evidence type="ECO:0008006" key="3">
    <source>
        <dbReference type="Google" id="ProtNLM"/>
    </source>
</evidence>
<organism evidence="1 2">
    <name type="scientific">Endocarpon pusillum</name>
    <dbReference type="NCBI Taxonomy" id="364733"/>
    <lineage>
        <taxon>Eukaryota</taxon>
        <taxon>Fungi</taxon>
        <taxon>Dikarya</taxon>
        <taxon>Ascomycota</taxon>
        <taxon>Pezizomycotina</taxon>
        <taxon>Eurotiomycetes</taxon>
        <taxon>Chaetothyriomycetidae</taxon>
        <taxon>Verrucariales</taxon>
        <taxon>Verrucariaceae</taxon>
        <taxon>Endocarpon</taxon>
    </lineage>
</organism>
<reference evidence="1" key="1">
    <citation type="submission" date="2020-02" db="EMBL/GenBank/DDBJ databases">
        <authorList>
            <person name="Palmer J.M."/>
        </authorList>
    </citation>
    <scope>NUCLEOTIDE SEQUENCE</scope>
    <source>
        <strain evidence="1">EPUS1.4</strain>
        <tissue evidence="1">Thallus</tissue>
    </source>
</reference>
<comment type="caution">
    <text evidence="1">The sequence shown here is derived from an EMBL/GenBank/DDBJ whole genome shotgun (WGS) entry which is preliminary data.</text>
</comment>
<dbReference type="AlphaFoldDB" id="A0A8H7ADH4"/>
<name>A0A8H7ADH4_9EURO</name>
<dbReference type="OrthoDB" id="2963168at2759"/>
<gene>
    <name evidence="1" type="ORF">GJ744_004068</name>
</gene>
<accession>A0A8H7ADH4</accession>
<dbReference type="EMBL" id="JAACFV010000189">
    <property type="protein sequence ID" value="KAF7503240.1"/>
    <property type="molecule type" value="Genomic_DNA"/>
</dbReference>
<protein>
    <recommendedName>
        <fullName evidence="3">Fungal N-terminal domain-containing protein</fullName>
    </recommendedName>
</protein>
<dbReference type="Proteomes" id="UP000606974">
    <property type="component" value="Unassembled WGS sequence"/>
</dbReference>
<sequence length="103" mass="11332">MDPLTIIGAVATISKTAYSAYNNLYTFINETKDVDQTVIELAKEVHALNRALEGVKAGLESRTVADAGKRRSDKDNKKLWHTVYGALMDCRTTVSTVKDRLGS</sequence>